<evidence type="ECO:0000256" key="2">
    <source>
        <dbReference type="ARBA" id="ARBA00022692"/>
    </source>
</evidence>
<evidence type="ECO:0000256" key="3">
    <source>
        <dbReference type="ARBA" id="ARBA00022989"/>
    </source>
</evidence>
<dbReference type="SUPFAM" id="SSF103473">
    <property type="entry name" value="MFS general substrate transporter"/>
    <property type="match status" value="1"/>
</dbReference>
<feature type="transmembrane region" description="Helical" evidence="5">
    <location>
        <begin position="410"/>
        <end position="429"/>
    </location>
</feature>
<dbReference type="AlphaFoldDB" id="A0A2G5I2F3"/>
<feature type="transmembrane region" description="Helical" evidence="5">
    <location>
        <begin position="163"/>
        <end position="181"/>
    </location>
</feature>
<evidence type="ECO:0000259" key="6">
    <source>
        <dbReference type="PROSITE" id="PS50850"/>
    </source>
</evidence>
<keyword evidence="4 5" id="KW-0472">Membrane</keyword>
<dbReference type="PROSITE" id="PS50850">
    <property type="entry name" value="MFS"/>
    <property type="match status" value="1"/>
</dbReference>
<evidence type="ECO:0000256" key="4">
    <source>
        <dbReference type="ARBA" id="ARBA00023136"/>
    </source>
</evidence>
<evidence type="ECO:0000313" key="9">
    <source>
        <dbReference type="Proteomes" id="UP000230605"/>
    </source>
</evidence>
<feature type="transmembrane region" description="Helical" evidence="5">
    <location>
        <begin position="107"/>
        <end position="127"/>
    </location>
</feature>
<dbReference type="Gene3D" id="1.20.1250.20">
    <property type="entry name" value="MFS general substrate transporter like domains"/>
    <property type="match status" value="1"/>
</dbReference>
<feature type="transmembrane region" description="Helical" evidence="5">
    <location>
        <begin position="476"/>
        <end position="496"/>
    </location>
</feature>
<sequence length="540" mass="58992">MTTPEKDSVVEIEYAGKDGKDVLAENRTGGDVNLIDQNGQVRRIPIPSADPNDPLNFSKWRKLGIMVCCCWFSVFSLVLVAGLGPIIPVFMDLYMPQGYSSTEIINLTTYPSLVMACGAFLMLPLSMMFGRRPVFLVCSTLLLGTTIGAGYSQTFETHMAMRILQGFATGATESVLPLIITDISFLDERGLLFGAYWGTQNLINAVFIISGSYLVASSSWRWFYFTFAIINAFGLLLSIFLLPETRYDRPPTSYNGQVVHTDEFGVTTILSDEEAEARYGTRNQTTSASIVPRKTSYISQLSPCSSPAPNALHLGLGALTKMLQSLTSPAVLWAILASSISLGSGIAISLTYASVLITSFHWSPSSTGLVNAGIFPASLLAMFYAGYIGDRINLFLARRRNGKHIPEDTLVILIFPSIVSAIGIAVYAFTAQSPERVGSAWGVIMGWTLQQFGFIVLLISSTHFAAEAFPANPGSALVMVVGMKNVVSFGASYGIVPMVHKFDYLTAYMILFGLFVGIFLLGIPVYFFNPKWRAYISRRQ</sequence>
<evidence type="ECO:0000313" key="8">
    <source>
        <dbReference type="EMBL" id="WPB00795.1"/>
    </source>
</evidence>
<reference evidence="7 9" key="1">
    <citation type="submission" date="2015-10" db="EMBL/GenBank/DDBJ databases">
        <title>The cercosporin biosynthetic gene cluster was horizontally transferred to several fungal lineages and shown to be expanded in Cercospora beticola based on microsynteny with recipient genomes.</title>
        <authorList>
            <person name="De Jonge R."/>
            <person name="Ebert M.K."/>
            <person name="Suttle J.C."/>
            <person name="Jurick Ii W.M."/>
            <person name="Secor G.A."/>
            <person name="Thomma B.P."/>
            <person name="Van De Peer Y."/>
            <person name="Bolton M.D."/>
        </authorList>
    </citation>
    <scope>NUCLEOTIDE SEQUENCE [LARGE SCALE GENOMIC DNA]</scope>
    <source>
        <strain evidence="7 9">09-40</strain>
    </source>
</reference>
<organism evidence="7 9">
    <name type="scientific">Cercospora beticola</name>
    <name type="common">Sugarbeet leaf spot fungus</name>
    <dbReference type="NCBI Taxonomy" id="122368"/>
    <lineage>
        <taxon>Eukaryota</taxon>
        <taxon>Fungi</taxon>
        <taxon>Dikarya</taxon>
        <taxon>Ascomycota</taxon>
        <taxon>Pezizomycotina</taxon>
        <taxon>Dothideomycetes</taxon>
        <taxon>Dothideomycetidae</taxon>
        <taxon>Mycosphaerellales</taxon>
        <taxon>Mycosphaerellaceae</taxon>
        <taxon>Cercospora</taxon>
    </lineage>
</organism>
<dbReference type="GO" id="GO:0022857">
    <property type="term" value="F:transmembrane transporter activity"/>
    <property type="evidence" value="ECO:0007669"/>
    <property type="project" value="InterPro"/>
</dbReference>
<dbReference type="Proteomes" id="UP001302367">
    <property type="component" value="Chromosome 3"/>
</dbReference>
<proteinExistence type="predicted"/>
<feature type="transmembrane region" description="Helical" evidence="5">
    <location>
        <begin position="441"/>
        <end position="464"/>
    </location>
</feature>
<feature type="transmembrane region" description="Helical" evidence="5">
    <location>
        <begin position="193"/>
        <end position="216"/>
    </location>
</feature>
<protein>
    <submittedName>
        <fullName evidence="7">Putative MFS-type transporter</fullName>
    </submittedName>
</protein>
<name>A0A2G5I2F3_CERBT</name>
<feature type="transmembrane region" description="Helical" evidence="5">
    <location>
        <begin position="369"/>
        <end position="389"/>
    </location>
</feature>
<evidence type="ECO:0000313" key="10">
    <source>
        <dbReference type="Proteomes" id="UP001302367"/>
    </source>
</evidence>
<keyword evidence="10" id="KW-1185">Reference proteome</keyword>
<dbReference type="Proteomes" id="UP000230605">
    <property type="component" value="Chromosome 3"/>
</dbReference>
<evidence type="ECO:0000256" key="1">
    <source>
        <dbReference type="ARBA" id="ARBA00004141"/>
    </source>
</evidence>
<dbReference type="GO" id="GO:0005886">
    <property type="term" value="C:plasma membrane"/>
    <property type="evidence" value="ECO:0007669"/>
    <property type="project" value="TreeGrafter"/>
</dbReference>
<keyword evidence="3 5" id="KW-1133">Transmembrane helix</keyword>
<dbReference type="OrthoDB" id="268400at2759"/>
<feature type="transmembrane region" description="Helical" evidence="5">
    <location>
        <begin position="222"/>
        <end position="242"/>
    </location>
</feature>
<keyword evidence="2 5" id="KW-0812">Transmembrane</keyword>
<feature type="transmembrane region" description="Helical" evidence="5">
    <location>
        <begin position="134"/>
        <end position="151"/>
    </location>
</feature>
<feature type="transmembrane region" description="Helical" evidence="5">
    <location>
        <begin position="63"/>
        <end position="87"/>
    </location>
</feature>
<dbReference type="PANTHER" id="PTHR23502:SF139">
    <property type="entry name" value="MAJOR FACILITATOR SUPERFAMILY (MFS) PROFILE DOMAIN-CONTAINING PROTEIN-RELATED"/>
    <property type="match status" value="1"/>
</dbReference>
<feature type="transmembrane region" description="Helical" evidence="5">
    <location>
        <begin position="508"/>
        <end position="529"/>
    </location>
</feature>
<gene>
    <name evidence="7" type="ORF">CB0940_03615</name>
    <name evidence="8" type="ORF">RHO25_005415</name>
</gene>
<comment type="subcellular location">
    <subcellularLocation>
        <location evidence="1">Membrane</location>
        <topology evidence="1">Multi-pass membrane protein</topology>
    </subcellularLocation>
</comment>
<dbReference type="PANTHER" id="PTHR23502">
    <property type="entry name" value="MAJOR FACILITATOR SUPERFAMILY"/>
    <property type="match status" value="1"/>
</dbReference>
<reference evidence="8 10" key="2">
    <citation type="submission" date="2023-09" db="EMBL/GenBank/DDBJ databases">
        <title>Complete-Gapless Cercospora beticola genome.</title>
        <authorList>
            <person name="Wyatt N.A."/>
            <person name="Spanner R.E."/>
            <person name="Bolton M.D."/>
        </authorList>
    </citation>
    <scope>NUCLEOTIDE SEQUENCE [LARGE SCALE GENOMIC DNA]</scope>
    <source>
        <strain evidence="8">Cb09-40</strain>
    </source>
</reference>
<evidence type="ECO:0000313" key="7">
    <source>
        <dbReference type="EMBL" id="PIA98976.1"/>
    </source>
</evidence>
<dbReference type="InterPro" id="IPR036259">
    <property type="entry name" value="MFS_trans_sf"/>
</dbReference>
<feature type="transmembrane region" description="Helical" evidence="5">
    <location>
        <begin position="330"/>
        <end position="357"/>
    </location>
</feature>
<dbReference type="EMBL" id="CP134186">
    <property type="protein sequence ID" value="WPB00795.1"/>
    <property type="molecule type" value="Genomic_DNA"/>
</dbReference>
<dbReference type="EMBL" id="LKMD01000101">
    <property type="protein sequence ID" value="PIA98976.1"/>
    <property type="molecule type" value="Genomic_DNA"/>
</dbReference>
<evidence type="ECO:0000256" key="5">
    <source>
        <dbReference type="SAM" id="Phobius"/>
    </source>
</evidence>
<dbReference type="InterPro" id="IPR011701">
    <property type="entry name" value="MFS"/>
</dbReference>
<feature type="domain" description="Major facilitator superfamily (MFS) profile" evidence="6">
    <location>
        <begin position="62"/>
        <end position="534"/>
    </location>
</feature>
<dbReference type="Pfam" id="PF07690">
    <property type="entry name" value="MFS_1"/>
    <property type="match status" value="1"/>
</dbReference>
<dbReference type="InterPro" id="IPR020846">
    <property type="entry name" value="MFS_dom"/>
</dbReference>
<accession>A0A2G5I2F3</accession>